<reference evidence="2" key="2">
    <citation type="journal article" date="2021" name="PeerJ">
        <title>Extensive microbial diversity within the chicken gut microbiome revealed by metagenomics and culture.</title>
        <authorList>
            <person name="Gilroy R."/>
            <person name="Ravi A."/>
            <person name="Getino M."/>
            <person name="Pursley I."/>
            <person name="Horton D.L."/>
            <person name="Alikhan N.F."/>
            <person name="Baker D."/>
            <person name="Gharbi K."/>
            <person name="Hall N."/>
            <person name="Watson M."/>
            <person name="Adriaenssens E.M."/>
            <person name="Foster-Nyarko E."/>
            <person name="Jarju S."/>
            <person name="Secka A."/>
            <person name="Antonio M."/>
            <person name="Oren A."/>
            <person name="Chaudhuri R.R."/>
            <person name="La Ragione R."/>
            <person name="Hildebrand F."/>
            <person name="Pallen M.J."/>
        </authorList>
    </citation>
    <scope>NUCLEOTIDE SEQUENCE</scope>
    <source>
        <strain evidence="2">20514</strain>
    </source>
</reference>
<dbReference type="PIRSF" id="PIRSF029883">
    <property type="entry name" value="KdgF"/>
    <property type="match status" value="1"/>
</dbReference>
<evidence type="ECO:0000259" key="1">
    <source>
        <dbReference type="Pfam" id="PF07883"/>
    </source>
</evidence>
<dbReference type="Gene3D" id="2.60.120.10">
    <property type="entry name" value="Jelly Rolls"/>
    <property type="match status" value="1"/>
</dbReference>
<dbReference type="InterPro" id="IPR011051">
    <property type="entry name" value="RmlC_Cupin_sf"/>
</dbReference>
<name>A0A9D9HEV4_9BACT</name>
<dbReference type="Proteomes" id="UP000810252">
    <property type="component" value="Unassembled WGS sequence"/>
</dbReference>
<dbReference type="CDD" id="cd02238">
    <property type="entry name" value="cupin_KdgF"/>
    <property type="match status" value="1"/>
</dbReference>
<dbReference type="SUPFAM" id="SSF51182">
    <property type="entry name" value="RmlC-like cupins"/>
    <property type="match status" value="1"/>
</dbReference>
<feature type="domain" description="Cupin type-2" evidence="1">
    <location>
        <begin position="38"/>
        <end position="97"/>
    </location>
</feature>
<dbReference type="PANTHER" id="PTHR40112">
    <property type="entry name" value="H2HPP ISOMERASE"/>
    <property type="match status" value="1"/>
</dbReference>
<dbReference type="AlphaFoldDB" id="A0A9D9HEV4"/>
<dbReference type="Pfam" id="PF07883">
    <property type="entry name" value="Cupin_2"/>
    <property type="match status" value="1"/>
</dbReference>
<comment type="caution">
    <text evidence="2">The sequence shown here is derived from an EMBL/GenBank/DDBJ whole genome shotgun (WGS) entry which is preliminary data.</text>
</comment>
<evidence type="ECO:0000313" key="2">
    <source>
        <dbReference type="EMBL" id="MBO8448816.1"/>
    </source>
</evidence>
<protein>
    <submittedName>
        <fullName evidence="2">Cupin domain-containing protein</fullName>
    </submittedName>
</protein>
<sequence length="111" mass="12296">MSYEEKFIFEDRTRWQDCGEGMRRQIMGYGKDLMLVKIEFNKGAVGAMHSHPHSQSSMVVSGSFEVTIGGETSTLHAGDGYFVAPGVEHGVLCTEQGTLIDTFAPCREDFL</sequence>
<dbReference type="InterPro" id="IPR052535">
    <property type="entry name" value="Bacilysin_H2HPP_isomerase"/>
</dbReference>
<organism evidence="2 3">
    <name type="scientific">Candidatus Cryptobacteroides merdigallinarum</name>
    <dbReference type="NCBI Taxonomy" id="2840770"/>
    <lineage>
        <taxon>Bacteria</taxon>
        <taxon>Pseudomonadati</taxon>
        <taxon>Bacteroidota</taxon>
        <taxon>Bacteroidia</taxon>
        <taxon>Bacteroidales</taxon>
        <taxon>Candidatus Cryptobacteroides</taxon>
    </lineage>
</organism>
<gene>
    <name evidence="2" type="ORF">IAC29_06050</name>
</gene>
<dbReference type="InterPro" id="IPR014710">
    <property type="entry name" value="RmlC-like_jellyroll"/>
</dbReference>
<dbReference type="EMBL" id="JADIMQ010000086">
    <property type="protein sequence ID" value="MBO8448816.1"/>
    <property type="molecule type" value="Genomic_DNA"/>
</dbReference>
<dbReference type="InterPro" id="IPR013096">
    <property type="entry name" value="Cupin_2"/>
</dbReference>
<dbReference type="PANTHER" id="PTHR40112:SF1">
    <property type="entry name" value="H2HPP ISOMERASE"/>
    <property type="match status" value="1"/>
</dbReference>
<evidence type="ECO:0000313" key="3">
    <source>
        <dbReference type="Proteomes" id="UP000810252"/>
    </source>
</evidence>
<accession>A0A9D9HEV4</accession>
<proteinExistence type="predicted"/>
<reference evidence="2" key="1">
    <citation type="submission" date="2020-10" db="EMBL/GenBank/DDBJ databases">
        <authorList>
            <person name="Gilroy R."/>
        </authorList>
    </citation>
    <scope>NUCLEOTIDE SEQUENCE</scope>
    <source>
        <strain evidence="2">20514</strain>
    </source>
</reference>
<dbReference type="InterPro" id="IPR025499">
    <property type="entry name" value="KdgF"/>
</dbReference>